<keyword evidence="5 10" id="KW-0732">Signal</keyword>
<dbReference type="GO" id="GO:0046930">
    <property type="term" value="C:pore complex"/>
    <property type="evidence" value="ECO:0007669"/>
    <property type="project" value="UniProtKB-KW"/>
</dbReference>
<dbReference type="RefSeq" id="WP_086089496.1">
    <property type="nucleotide sequence ID" value="NZ_CP021112.1"/>
</dbReference>
<keyword evidence="9 10" id="KW-0998">Cell outer membrane</keyword>
<dbReference type="EMBL" id="CP021112">
    <property type="protein sequence ID" value="ARQ01102.1"/>
    <property type="molecule type" value="Genomic_DNA"/>
</dbReference>
<comment type="function">
    <text evidence="10">Forms passive diffusion pores that allow small molecular weight hydrophilic materials across the outer membrane.</text>
</comment>
<evidence type="ECO:0000256" key="2">
    <source>
        <dbReference type="ARBA" id="ARBA00022448"/>
    </source>
</evidence>
<feature type="chain" id="PRO_5011824423" description="Porin" evidence="10">
    <location>
        <begin position="20"/>
        <end position="77"/>
    </location>
</feature>
<evidence type="ECO:0000256" key="1">
    <source>
        <dbReference type="ARBA" id="ARBA00009521"/>
    </source>
</evidence>
<dbReference type="OrthoDB" id="8255413at2"/>
<keyword evidence="4 10" id="KW-0812">Transmembrane</keyword>
<evidence type="ECO:0000256" key="8">
    <source>
        <dbReference type="ARBA" id="ARBA00023136"/>
    </source>
</evidence>
<dbReference type="AlphaFoldDB" id="A0A1W6ZUT6"/>
<keyword evidence="2 10" id="KW-0813">Transport</keyword>
<comment type="subcellular location">
    <subcellularLocation>
        <location evidence="10">Cell outer membrane</location>
        <topology evidence="10">Multi-pass membrane protein</topology>
    </subcellularLocation>
</comment>
<evidence type="ECO:0000256" key="5">
    <source>
        <dbReference type="ARBA" id="ARBA00022729"/>
    </source>
</evidence>
<reference evidence="12 13" key="1">
    <citation type="submission" date="2017-05" db="EMBL/GenBank/DDBJ databases">
        <title>Full genome sequence of Pseudorhodoplanes sinuspersici.</title>
        <authorList>
            <person name="Dastgheib S.M.M."/>
            <person name="Shavandi M."/>
            <person name="Tirandaz H."/>
        </authorList>
    </citation>
    <scope>NUCLEOTIDE SEQUENCE [LARGE SCALE GENOMIC DNA]</scope>
    <source>
        <strain evidence="12 13">RIPI110</strain>
    </source>
</reference>
<dbReference type="Proteomes" id="UP000194137">
    <property type="component" value="Chromosome"/>
</dbReference>
<comment type="similarity">
    <text evidence="1 10">Belongs to the alphaproteobacteria porin family.</text>
</comment>
<feature type="signal peptide" evidence="10">
    <location>
        <begin position="1"/>
        <end position="19"/>
    </location>
</feature>
<gene>
    <name evidence="12" type="ORF">CAK95_19885</name>
</gene>
<evidence type="ECO:0000256" key="6">
    <source>
        <dbReference type="ARBA" id="ARBA00023065"/>
    </source>
</evidence>
<sequence length="77" mass="8111">MKQIALAAVAVALPAMGLAAEPNSKPTKKPADTKGQTSHKSQTKPCSEYGEGFVRLEGSSTCVKVSGYVRFQAGRSR</sequence>
<evidence type="ECO:0000313" key="12">
    <source>
        <dbReference type="EMBL" id="ARQ01102.1"/>
    </source>
</evidence>
<keyword evidence="8 10" id="KW-0472">Membrane</keyword>
<organism evidence="12 13">
    <name type="scientific">Pseudorhodoplanes sinuspersici</name>
    <dbReference type="NCBI Taxonomy" id="1235591"/>
    <lineage>
        <taxon>Bacteria</taxon>
        <taxon>Pseudomonadati</taxon>
        <taxon>Pseudomonadota</taxon>
        <taxon>Alphaproteobacteria</taxon>
        <taxon>Hyphomicrobiales</taxon>
        <taxon>Pseudorhodoplanes</taxon>
    </lineage>
</organism>
<keyword evidence="3 10" id="KW-1134">Transmembrane beta strand</keyword>
<evidence type="ECO:0000256" key="9">
    <source>
        <dbReference type="ARBA" id="ARBA00023237"/>
    </source>
</evidence>
<name>A0A1W6ZUT6_9HYPH</name>
<protein>
    <recommendedName>
        <fullName evidence="10">Porin</fullName>
    </recommendedName>
</protein>
<dbReference type="GO" id="GO:0015288">
    <property type="term" value="F:porin activity"/>
    <property type="evidence" value="ECO:0007669"/>
    <property type="project" value="UniProtKB-KW"/>
</dbReference>
<dbReference type="STRING" id="1235591.CAK95_19885"/>
<dbReference type="GO" id="GO:0006811">
    <property type="term" value="P:monoatomic ion transport"/>
    <property type="evidence" value="ECO:0007669"/>
    <property type="project" value="UniProtKB-KW"/>
</dbReference>
<evidence type="ECO:0000256" key="10">
    <source>
        <dbReference type="RuleBase" id="RU364005"/>
    </source>
</evidence>
<evidence type="ECO:0000313" key="13">
    <source>
        <dbReference type="Proteomes" id="UP000194137"/>
    </source>
</evidence>
<evidence type="ECO:0000256" key="7">
    <source>
        <dbReference type="ARBA" id="ARBA00023114"/>
    </source>
</evidence>
<comment type="domain">
    <text evidence="10">Consists of 16-stranded beta-barrel sheets, with large surface-exposed loops, that form a transmembrane pore at the center of each barrel. The pore is partially ocluded by a peptide loop that folds into the pore lumen.</text>
</comment>
<feature type="compositionally biased region" description="Polar residues" evidence="11">
    <location>
        <begin position="34"/>
        <end position="45"/>
    </location>
</feature>
<evidence type="ECO:0000256" key="3">
    <source>
        <dbReference type="ARBA" id="ARBA00022452"/>
    </source>
</evidence>
<evidence type="ECO:0000256" key="4">
    <source>
        <dbReference type="ARBA" id="ARBA00022692"/>
    </source>
</evidence>
<keyword evidence="13" id="KW-1185">Reference proteome</keyword>
<keyword evidence="7 10" id="KW-0626">Porin</keyword>
<keyword evidence="6 10" id="KW-0406">Ion transport</keyword>
<accession>A0A1W6ZUT6</accession>
<feature type="region of interest" description="Disordered" evidence="11">
    <location>
        <begin position="18"/>
        <end position="48"/>
    </location>
</feature>
<dbReference type="Pfam" id="PF02530">
    <property type="entry name" value="Porin_2"/>
    <property type="match status" value="1"/>
</dbReference>
<dbReference type="GO" id="GO:0009279">
    <property type="term" value="C:cell outer membrane"/>
    <property type="evidence" value="ECO:0007669"/>
    <property type="project" value="UniProtKB-SubCell"/>
</dbReference>
<proteinExistence type="inferred from homology"/>
<dbReference type="InterPro" id="IPR003684">
    <property type="entry name" value="Porin_alphabac"/>
</dbReference>
<evidence type="ECO:0000256" key="11">
    <source>
        <dbReference type="SAM" id="MobiDB-lite"/>
    </source>
</evidence>
<dbReference type="KEGG" id="psin:CAK95_19885"/>